<name>A0ABN8IFE6_9NEOP</name>
<proteinExistence type="predicted"/>
<organism evidence="1 2">
    <name type="scientific">Iphiclides podalirius</name>
    <name type="common">scarce swallowtail</name>
    <dbReference type="NCBI Taxonomy" id="110791"/>
    <lineage>
        <taxon>Eukaryota</taxon>
        <taxon>Metazoa</taxon>
        <taxon>Ecdysozoa</taxon>
        <taxon>Arthropoda</taxon>
        <taxon>Hexapoda</taxon>
        <taxon>Insecta</taxon>
        <taxon>Pterygota</taxon>
        <taxon>Neoptera</taxon>
        <taxon>Endopterygota</taxon>
        <taxon>Lepidoptera</taxon>
        <taxon>Glossata</taxon>
        <taxon>Ditrysia</taxon>
        <taxon>Papilionoidea</taxon>
        <taxon>Papilionidae</taxon>
        <taxon>Papilioninae</taxon>
        <taxon>Iphiclides</taxon>
    </lineage>
</organism>
<keyword evidence="2" id="KW-1185">Reference proteome</keyword>
<dbReference type="Proteomes" id="UP000837857">
    <property type="component" value="Chromosome 20"/>
</dbReference>
<gene>
    <name evidence="1" type="ORF">IPOD504_LOCUS8237</name>
</gene>
<protein>
    <submittedName>
        <fullName evidence="1">Uncharacterized protein</fullName>
    </submittedName>
</protein>
<feature type="non-terminal residue" evidence="1">
    <location>
        <position position="106"/>
    </location>
</feature>
<dbReference type="EMBL" id="OW152832">
    <property type="protein sequence ID" value="CAH2052469.1"/>
    <property type="molecule type" value="Genomic_DNA"/>
</dbReference>
<accession>A0ABN8IFE6</accession>
<evidence type="ECO:0000313" key="1">
    <source>
        <dbReference type="EMBL" id="CAH2052469.1"/>
    </source>
</evidence>
<reference evidence="1" key="1">
    <citation type="submission" date="2022-03" db="EMBL/GenBank/DDBJ databases">
        <authorList>
            <person name="Martin H S."/>
        </authorList>
    </citation>
    <scope>NUCLEOTIDE SEQUENCE</scope>
</reference>
<evidence type="ECO:0000313" key="2">
    <source>
        <dbReference type="Proteomes" id="UP000837857"/>
    </source>
</evidence>
<sequence length="106" mass="11414">MFDRSFSVLGTLQADLYVVPVEGISAPVLISFDVLNRKGLACARGNGEQRLAGSNIRPILQRVVTVSHEIEAGSHGAMVRRVDFRMLHSSLLSKLVATCACFVAAT</sequence>